<dbReference type="InterPro" id="IPR004255">
    <property type="entry name" value="O-acyltransferase_WSD1_N"/>
</dbReference>
<dbReference type="EC" id="2.3.1.20" evidence="4 11"/>
<accession>A0A4R2HKI5</accession>
<dbReference type="Proteomes" id="UP000294508">
    <property type="component" value="Unassembled WGS sequence"/>
</dbReference>
<dbReference type="GO" id="GO:0071731">
    <property type="term" value="P:response to nitric oxide"/>
    <property type="evidence" value="ECO:0007669"/>
    <property type="project" value="TreeGrafter"/>
</dbReference>
<dbReference type="InterPro" id="IPR014292">
    <property type="entry name" value="Acyl_transf_WS/DGAT"/>
</dbReference>
<protein>
    <recommendedName>
        <fullName evidence="4 11">Diacylglycerol O-acyltransferase</fullName>
        <ecNumber evidence="4 11">2.3.1.20</ecNumber>
    </recommendedName>
</protein>
<feature type="domain" description="O-acyltransferase WSD1-like N-terminal" evidence="12">
    <location>
        <begin position="6"/>
        <end position="270"/>
    </location>
</feature>
<dbReference type="InterPro" id="IPR009721">
    <property type="entry name" value="O-acyltransferase_WSD1_C"/>
</dbReference>
<dbReference type="GO" id="GO:0006071">
    <property type="term" value="P:glycerol metabolic process"/>
    <property type="evidence" value="ECO:0007669"/>
    <property type="project" value="UniProtKB-KW"/>
</dbReference>
<evidence type="ECO:0000256" key="6">
    <source>
        <dbReference type="ARBA" id="ARBA00022679"/>
    </source>
</evidence>
<reference evidence="14 15" key="1">
    <citation type="journal article" date="2015" name="Stand. Genomic Sci.">
        <title>Genomic Encyclopedia of Bacterial and Archaeal Type Strains, Phase III: the genomes of soil and plant-associated and newly described type strains.</title>
        <authorList>
            <person name="Whitman W.B."/>
            <person name="Woyke T."/>
            <person name="Klenk H.P."/>
            <person name="Zhou Y."/>
            <person name="Lilburn T.G."/>
            <person name="Beck B.J."/>
            <person name="De Vos P."/>
            <person name="Vandamme P."/>
            <person name="Eisen J.A."/>
            <person name="Garrity G."/>
            <person name="Hugenholtz P."/>
            <person name="Kyrpides N.C."/>
        </authorList>
    </citation>
    <scope>NUCLEOTIDE SEQUENCE [LARGE SCALE GENOMIC DNA]</scope>
    <source>
        <strain evidence="14 15">VKM Ac-2572</strain>
    </source>
</reference>
<feature type="domain" description="O-acyltransferase WSD1 C-terminal" evidence="13">
    <location>
        <begin position="311"/>
        <end position="458"/>
    </location>
</feature>
<dbReference type="UniPathway" id="UPA00282"/>
<evidence type="ECO:0000259" key="13">
    <source>
        <dbReference type="Pfam" id="PF06974"/>
    </source>
</evidence>
<dbReference type="GO" id="GO:0005886">
    <property type="term" value="C:plasma membrane"/>
    <property type="evidence" value="ECO:0007669"/>
    <property type="project" value="TreeGrafter"/>
</dbReference>
<comment type="pathway">
    <text evidence="2">Lipid metabolism.</text>
</comment>
<evidence type="ECO:0000256" key="5">
    <source>
        <dbReference type="ARBA" id="ARBA00022516"/>
    </source>
</evidence>
<evidence type="ECO:0000256" key="9">
    <source>
        <dbReference type="ARBA" id="ARBA00023315"/>
    </source>
</evidence>
<dbReference type="GO" id="GO:0001666">
    <property type="term" value="P:response to hypoxia"/>
    <property type="evidence" value="ECO:0007669"/>
    <property type="project" value="TreeGrafter"/>
</dbReference>
<comment type="catalytic activity">
    <reaction evidence="10 11">
        <text>an acyl-CoA + a 1,2-diacyl-sn-glycerol = a triacyl-sn-glycerol + CoA</text>
        <dbReference type="Rhea" id="RHEA:10868"/>
        <dbReference type="ChEBI" id="CHEBI:17815"/>
        <dbReference type="ChEBI" id="CHEBI:57287"/>
        <dbReference type="ChEBI" id="CHEBI:58342"/>
        <dbReference type="ChEBI" id="CHEBI:64615"/>
        <dbReference type="EC" id="2.3.1.20"/>
    </reaction>
</comment>
<sequence length="462" mass="50418">MTAVGPLDAMFLLGETREQAMHVGGLMLFELPEGAGRDHVFPEGSRDYLSRLYHEMVAAPSVNPLFGRRVRNRALDFGYWSWEQDDEIDLEYHVRLSALPRPGRFRELFELTSRLHGTQLDRRRPLWEMQLIEGVEGRRFALYSKVHHSMIDGVTALRWMQDTLTTDPARTGMPATFALPAAAESSGTADGLLTTVARMPGTAGRLLADLAGLTPVGLKSLLHSTVPFQAPRTIFNQSITGARRFAAQSWPIERLEKVRAITGATLNDVMLAMCSGALRNYLLELNALPDKALTAMVPVSLRGSSEAPGGGNSLSTLIADLATDEADPDRRIRRIMTSTSYSKGVLSALSPLQNLMIGALGFGVAGPAAILPGVAGRTTPPYNLVISNVPGPAESPLYWNRSRLLGMYPASIVLNGQALNISVTSYDHQLHFGLVGCRRTVPHLQRLLGHLETSLADLENIH</sequence>
<evidence type="ECO:0000256" key="4">
    <source>
        <dbReference type="ARBA" id="ARBA00013244"/>
    </source>
</evidence>
<dbReference type="Pfam" id="PF06974">
    <property type="entry name" value="WS_DGAT_C"/>
    <property type="match status" value="1"/>
</dbReference>
<dbReference type="RefSeq" id="WP_132209949.1">
    <property type="nucleotide sequence ID" value="NZ_SLWN01000005.1"/>
</dbReference>
<dbReference type="EMBL" id="SLWN01000005">
    <property type="protein sequence ID" value="TCO30275.1"/>
    <property type="molecule type" value="Genomic_DNA"/>
</dbReference>
<evidence type="ECO:0000259" key="12">
    <source>
        <dbReference type="Pfam" id="PF03007"/>
    </source>
</evidence>
<keyword evidence="5 11" id="KW-0444">Lipid biosynthesis</keyword>
<dbReference type="AlphaFoldDB" id="A0A4R2HKI5"/>
<evidence type="ECO:0000256" key="1">
    <source>
        <dbReference type="ARBA" id="ARBA00004771"/>
    </source>
</evidence>
<comment type="caution">
    <text evidence="14">The sequence shown here is derived from an EMBL/GenBank/DDBJ whole genome shotgun (WGS) entry which is preliminary data.</text>
</comment>
<evidence type="ECO:0000256" key="8">
    <source>
        <dbReference type="ARBA" id="ARBA00023098"/>
    </source>
</evidence>
<evidence type="ECO:0000256" key="11">
    <source>
        <dbReference type="RuleBase" id="RU361241"/>
    </source>
</evidence>
<proteinExistence type="inferred from homology"/>
<keyword evidence="15" id="KW-1185">Reference proteome</keyword>
<evidence type="ECO:0000256" key="2">
    <source>
        <dbReference type="ARBA" id="ARBA00005189"/>
    </source>
</evidence>
<name>A0A4R2HKI5_9ACTN</name>
<keyword evidence="9 11" id="KW-0012">Acyltransferase</keyword>
<dbReference type="PANTHER" id="PTHR31650">
    <property type="entry name" value="O-ACYLTRANSFERASE (WSD1-LIKE) FAMILY PROTEIN"/>
    <property type="match status" value="1"/>
</dbReference>
<keyword evidence="6 11" id="KW-0808">Transferase</keyword>
<comment type="pathway">
    <text evidence="1 11">Glycerolipid metabolism; triacylglycerol biosynthesis.</text>
</comment>
<dbReference type="GO" id="GO:0019432">
    <property type="term" value="P:triglyceride biosynthetic process"/>
    <property type="evidence" value="ECO:0007669"/>
    <property type="project" value="UniProtKB-UniPathway"/>
</dbReference>
<dbReference type="Pfam" id="PF03007">
    <property type="entry name" value="WS_DGAT_cat"/>
    <property type="match status" value="1"/>
</dbReference>
<dbReference type="GO" id="GO:0004144">
    <property type="term" value="F:diacylglycerol O-acyltransferase activity"/>
    <property type="evidence" value="ECO:0007669"/>
    <property type="project" value="UniProtKB-EC"/>
</dbReference>
<evidence type="ECO:0000313" key="15">
    <source>
        <dbReference type="Proteomes" id="UP000294508"/>
    </source>
</evidence>
<evidence type="ECO:0000313" key="14">
    <source>
        <dbReference type="EMBL" id="TCO30275.1"/>
    </source>
</evidence>
<keyword evidence="7 11" id="KW-0319">Glycerol metabolism</keyword>
<dbReference type="PANTHER" id="PTHR31650:SF1">
    <property type="entry name" value="WAX ESTER SYNTHASE_DIACYLGLYCEROL ACYLTRANSFERASE 4-RELATED"/>
    <property type="match status" value="1"/>
</dbReference>
<evidence type="ECO:0000256" key="7">
    <source>
        <dbReference type="ARBA" id="ARBA00022798"/>
    </source>
</evidence>
<dbReference type="GO" id="GO:0051701">
    <property type="term" value="P:biological process involved in interaction with host"/>
    <property type="evidence" value="ECO:0007669"/>
    <property type="project" value="TreeGrafter"/>
</dbReference>
<comment type="similarity">
    <text evidence="3 11">Belongs to the long-chain O-acyltransferase family.</text>
</comment>
<organism evidence="14 15">
    <name type="scientific">Kribbella steppae</name>
    <dbReference type="NCBI Taxonomy" id="2512223"/>
    <lineage>
        <taxon>Bacteria</taxon>
        <taxon>Bacillati</taxon>
        <taxon>Actinomycetota</taxon>
        <taxon>Actinomycetes</taxon>
        <taxon>Propionibacteriales</taxon>
        <taxon>Kribbellaceae</taxon>
        <taxon>Kribbella</taxon>
    </lineage>
</organism>
<evidence type="ECO:0000256" key="3">
    <source>
        <dbReference type="ARBA" id="ARBA00009587"/>
    </source>
</evidence>
<dbReference type="OrthoDB" id="9810950at2"/>
<dbReference type="InterPro" id="IPR045034">
    <property type="entry name" value="O-acyltransferase_WSD1-like"/>
</dbReference>
<keyword evidence="8 11" id="KW-0443">Lipid metabolism</keyword>
<dbReference type="NCBIfam" id="TIGR02946">
    <property type="entry name" value="acyl_WS_DGAT"/>
    <property type="match status" value="1"/>
</dbReference>
<evidence type="ECO:0000256" key="10">
    <source>
        <dbReference type="ARBA" id="ARBA00048109"/>
    </source>
</evidence>
<gene>
    <name evidence="14" type="ORF">EV652_105269</name>
</gene>